<accession>A0A164R3I8</accession>
<reference evidence="1 2" key="1">
    <citation type="submission" date="2016-03" db="EMBL/GenBank/DDBJ databases">
        <title>EvidentialGene: Evidence-directed Construction of Genes on Genomes.</title>
        <authorList>
            <person name="Gilbert D.G."/>
            <person name="Choi J.-H."/>
            <person name="Mockaitis K."/>
            <person name="Colbourne J."/>
            <person name="Pfrender M."/>
        </authorList>
    </citation>
    <scope>NUCLEOTIDE SEQUENCE [LARGE SCALE GENOMIC DNA]</scope>
    <source>
        <strain evidence="1 2">Xinb3</strain>
        <tissue evidence="1">Complete organism</tissue>
    </source>
</reference>
<evidence type="ECO:0000313" key="2">
    <source>
        <dbReference type="Proteomes" id="UP000076858"/>
    </source>
</evidence>
<dbReference type="Proteomes" id="UP000076858">
    <property type="component" value="Unassembled WGS sequence"/>
</dbReference>
<keyword evidence="2" id="KW-1185">Reference proteome</keyword>
<dbReference type="EMBL" id="LRGB01002244">
    <property type="protein sequence ID" value="KZS08303.1"/>
    <property type="molecule type" value="Genomic_DNA"/>
</dbReference>
<keyword evidence="1" id="KW-0830">Ubiquinone</keyword>
<dbReference type="AlphaFoldDB" id="A0A164R3I8"/>
<sequence length="122" mass="14484">MATASVRRAQVADDAPFFRNRDLGSRFEPLLVSKYRNHIFENGKPFNAFGFGTIYSRFDLGQSYNYFKNLQSYIFWGIRIWDCGNYELFPKEASHEWYPTPYCIYCYWCTSWTICFPNDGES</sequence>
<comment type="caution">
    <text evidence="1">The sequence shown here is derived from an EMBL/GenBank/DDBJ whole genome shotgun (WGS) entry which is preliminary data.</text>
</comment>
<gene>
    <name evidence="1" type="ORF">APZ42_027785</name>
</gene>
<protein>
    <submittedName>
        <fullName evidence="1">NADH dehydrogenase [ubiquinone] 1 subunit C2</fullName>
    </submittedName>
</protein>
<name>A0A164R3I8_9CRUS</name>
<evidence type="ECO:0000313" key="1">
    <source>
        <dbReference type="EMBL" id="KZS08303.1"/>
    </source>
</evidence>
<organism evidence="1 2">
    <name type="scientific">Daphnia magna</name>
    <dbReference type="NCBI Taxonomy" id="35525"/>
    <lineage>
        <taxon>Eukaryota</taxon>
        <taxon>Metazoa</taxon>
        <taxon>Ecdysozoa</taxon>
        <taxon>Arthropoda</taxon>
        <taxon>Crustacea</taxon>
        <taxon>Branchiopoda</taxon>
        <taxon>Diplostraca</taxon>
        <taxon>Cladocera</taxon>
        <taxon>Anomopoda</taxon>
        <taxon>Daphniidae</taxon>
        <taxon>Daphnia</taxon>
    </lineage>
</organism>
<proteinExistence type="predicted"/>